<dbReference type="Proteomes" id="UP000287033">
    <property type="component" value="Unassembled WGS sequence"/>
</dbReference>
<sequence length="41" mass="4613">MEEEATPQERCNLELFAAAFKQQGCGAAIEAIRPREFSRLT</sequence>
<protein>
    <submittedName>
        <fullName evidence="1">Uncharacterized protein</fullName>
    </submittedName>
</protein>
<evidence type="ECO:0000313" key="1">
    <source>
        <dbReference type="EMBL" id="GCC41549.1"/>
    </source>
</evidence>
<dbReference type="AlphaFoldDB" id="A0A401TFY0"/>
<feature type="non-terminal residue" evidence="1">
    <location>
        <position position="41"/>
    </location>
</feature>
<accession>A0A401TFY0</accession>
<organism evidence="1 2">
    <name type="scientific">Chiloscyllium punctatum</name>
    <name type="common">Brownbanded bambooshark</name>
    <name type="synonym">Hemiscyllium punctatum</name>
    <dbReference type="NCBI Taxonomy" id="137246"/>
    <lineage>
        <taxon>Eukaryota</taxon>
        <taxon>Metazoa</taxon>
        <taxon>Chordata</taxon>
        <taxon>Craniata</taxon>
        <taxon>Vertebrata</taxon>
        <taxon>Chondrichthyes</taxon>
        <taxon>Elasmobranchii</taxon>
        <taxon>Galeomorphii</taxon>
        <taxon>Galeoidea</taxon>
        <taxon>Orectolobiformes</taxon>
        <taxon>Hemiscylliidae</taxon>
        <taxon>Chiloscyllium</taxon>
    </lineage>
</organism>
<evidence type="ECO:0000313" key="2">
    <source>
        <dbReference type="Proteomes" id="UP000287033"/>
    </source>
</evidence>
<name>A0A401TFY0_CHIPU</name>
<dbReference type="EMBL" id="BEZZ01068963">
    <property type="protein sequence ID" value="GCC41549.1"/>
    <property type="molecule type" value="Genomic_DNA"/>
</dbReference>
<proteinExistence type="predicted"/>
<keyword evidence="2" id="KW-1185">Reference proteome</keyword>
<gene>
    <name evidence="1" type="ORF">chiPu_0025940</name>
</gene>
<comment type="caution">
    <text evidence="1">The sequence shown here is derived from an EMBL/GenBank/DDBJ whole genome shotgun (WGS) entry which is preliminary data.</text>
</comment>
<reference evidence="1 2" key="1">
    <citation type="journal article" date="2018" name="Nat. Ecol. Evol.">
        <title>Shark genomes provide insights into elasmobranch evolution and the origin of vertebrates.</title>
        <authorList>
            <person name="Hara Y"/>
            <person name="Yamaguchi K"/>
            <person name="Onimaru K"/>
            <person name="Kadota M"/>
            <person name="Koyanagi M"/>
            <person name="Keeley SD"/>
            <person name="Tatsumi K"/>
            <person name="Tanaka K"/>
            <person name="Motone F"/>
            <person name="Kageyama Y"/>
            <person name="Nozu R"/>
            <person name="Adachi N"/>
            <person name="Nishimura O"/>
            <person name="Nakagawa R"/>
            <person name="Tanegashima C"/>
            <person name="Kiyatake I"/>
            <person name="Matsumoto R"/>
            <person name="Murakumo K"/>
            <person name="Nishida K"/>
            <person name="Terakita A"/>
            <person name="Kuratani S"/>
            <person name="Sato K"/>
            <person name="Hyodo S Kuraku.S."/>
        </authorList>
    </citation>
    <scope>NUCLEOTIDE SEQUENCE [LARGE SCALE GENOMIC DNA]</scope>
</reference>